<accession>A0A401G2V0</accession>
<organism evidence="2 3">
    <name type="scientific">Desulfonema ishimotonii</name>
    <dbReference type="NCBI Taxonomy" id="45657"/>
    <lineage>
        <taxon>Bacteria</taxon>
        <taxon>Pseudomonadati</taxon>
        <taxon>Thermodesulfobacteriota</taxon>
        <taxon>Desulfobacteria</taxon>
        <taxon>Desulfobacterales</taxon>
        <taxon>Desulfococcaceae</taxon>
        <taxon>Desulfonema</taxon>
    </lineage>
</organism>
<evidence type="ECO:0000259" key="1">
    <source>
        <dbReference type="PROSITE" id="PS50076"/>
    </source>
</evidence>
<dbReference type="SMART" id="SM00271">
    <property type="entry name" value="DnaJ"/>
    <property type="match status" value="1"/>
</dbReference>
<evidence type="ECO:0000313" key="2">
    <source>
        <dbReference type="EMBL" id="GBC63546.1"/>
    </source>
</evidence>
<feature type="domain" description="J" evidence="1">
    <location>
        <begin position="5"/>
        <end position="70"/>
    </location>
</feature>
<gene>
    <name evidence="2" type="ORF">DENIS_4544</name>
</gene>
<dbReference type="RefSeq" id="WP_124330601.1">
    <property type="nucleotide sequence ID" value="NZ_BEXT01000001.1"/>
</dbReference>
<keyword evidence="3" id="KW-1185">Reference proteome</keyword>
<evidence type="ECO:0000313" key="3">
    <source>
        <dbReference type="Proteomes" id="UP000288096"/>
    </source>
</evidence>
<proteinExistence type="predicted"/>
<dbReference type="GO" id="GO:0005737">
    <property type="term" value="C:cytoplasm"/>
    <property type="evidence" value="ECO:0007669"/>
    <property type="project" value="TreeGrafter"/>
</dbReference>
<dbReference type="PANTHER" id="PTHR43096:SF10">
    <property type="entry name" value="CHAPERONE PROTEIN DNAJ A6, CHLOROPLASTIC"/>
    <property type="match status" value="1"/>
</dbReference>
<name>A0A401G2V0_9BACT</name>
<dbReference type="SUPFAM" id="SSF49493">
    <property type="entry name" value="HSP40/DnaJ peptide-binding domain"/>
    <property type="match status" value="1"/>
</dbReference>
<dbReference type="Pfam" id="PF00226">
    <property type="entry name" value="DnaJ"/>
    <property type="match status" value="1"/>
</dbReference>
<dbReference type="InterPro" id="IPR036869">
    <property type="entry name" value="J_dom_sf"/>
</dbReference>
<dbReference type="Pfam" id="PF01556">
    <property type="entry name" value="DnaJ_C"/>
    <property type="match status" value="1"/>
</dbReference>
<dbReference type="PROSITE" id="PS50076">
    <property type="entry name" value="DNAJ_2"/>
    <property type="match status" value="1"/>
</dbReference>
<dbReference type="AlphaFoldDB" id="A0A401G2V0"/>
<dbReference type="SUPFAM" id="SSF46565">
    <property type="entry name" value="Chaperone J-domain"/>
    <property type="match status" value="1"/>
</dbReference>
<reference evidence="3" key="2">
    <citation type="submission" date="2019-01" db="EMBL/GenBank/DDBJ databases">
        <title>Genome sequence of Desulfonema ishimotonii strain Tokyo 01.</title>
        <authorList>
            <person name="Fukui M."/>
        </authorList>
    </citation>
    <scope>NUCLEOTIDE SEQUENCE [LARGE SCALE GENOMIC DNA]</scope>
    <source>
        <strain evidence="3">Tokyo 01</strain>
    </source>
</reference>
<sequence length="264" mass="29377">MSQQDYYQILGVQPDADARMIKEAYRKMAFQYHPDRNEKNPAAAEKMKAVNEAYAVLSDAGKRREYDAMRGQFGSSAHSHFRKNYSEQDIFSGSDVNQIFEELARSFGLRGFDELFSECCTQGAHAPQYGKTEAGGFFFGHPGAARDSGAVRMSQGGVMGKMSRFFMETLTGHRSPRDGADMSENISVTPQLARTGGPYAYFHKKRAKRLVVKVPPGIRDGQRIRLAGMGAEGKNGGKPGNLYLNVRVKRSLFGKIRDRFAGHQ</sequence>
<dbReference type="Gene3D" id="1.10.287.110">
    <property type="entry name" value="DnaJ domain"/>
    <property type="match status" value="1"/>
</dbReference>
<protein>
    <submittedName>
        <fullName evidence="2">Molecular chaperone DnaJ</fullName>
    </submittedName>
</protein>
<comment type="caution">
    <text evidence="2">The sequence shown here is derived from an EMBL/GenBank/DDBJ whole genome shotgun (WGS) entry which is preliminary data.</text>
</comment>
<dbReference type="PRINTS" id="PR00625">
    <property type="entry name" value="JDOMAIN"/>
</dbReference>
<dbReference type="OrthoDB" id="9779889at2"/>
<dbReference type="GO" id="GO:0051082">
    <property type="term" value="F:unfolded protein binding"/>
    <property type="evidence" value="ECO:0007669"/>
    <property type="project" value="InterPro"/>
</dbReference>
<dbReference type="EMBL" id="BEXT01000001">
    <property type="protein sequence ID" value="GBC63546.1"/>
    <property type="molecule type" value="Genomic_DNA"/>
</dbReference>
<dbReference type="Gene3D" id="2.60.260.20">
    <property type="entry name" value="Urease metallochaperone UreE, N-terminal domain"/>
    <property type="match status" value="1"/>
</dbReference>
<dbReference type="Proteomes" id="UP000288096">
    <property type="component" value="Unassembled WGS sequence"/>
</dbReference>
<reference evidence="3" key="1">
    <citation type="submission" date="2017-11" db="EMBL/GenBank/DDBJ databases">
        <authorList>
            <person name="Watanabe M."/>
            <person name="Kojima H."/>
        </authorList>
    </citation>
    <scope>NUCLEOTIDE SEQUENCE [LARGE SCALE GENOMIC DNA]</scope>
    <source>
        <strain evidence="3">Tokyo 01</strain>
    </source>
</reference>
<dbReference type="InterPro" id="IPR008971">
    <property type="entry name" value="HSP40/DnaJ_pept-bd"/>
</dbReference>
<dbReference type="GO" id="GO:0042026">
    <property type="term" value="P:protein refolding"/>
    <property type="evidence" value="ECO:0007669"/>
    <property type="project" value="TreeGrafter"/>
</dbReference>
<dbReference type="PANTHER" id="PTHR43096">
    <property type="entry name" value="DNAJ HOMOLOG 1, MITOCHONDRIAL-RELATED"/>
    <property type="match status" value="1"/>
</dbReference>
<dbReference type="CDD" id="cd06257">
    <property type="entry name" value="DnaJ"/>
    <property type="match status" value="1"/>
</dbReference>
<dbReference type="InterPro" id="IPR001623">
    <property type="entry name" value="DnaJ_domain"/>
</dbReference>
<dbReference type="InterPro" id="IPR002939">
    <property type="entry name" value="DnaJ_C"/>
</dbReference>